<protein>
    <submittedName>
        <fullName evidence="1">Uncharacterized protein</fullName>
    </submittedName>
</protein>
<organism evidence="1 2">
    <name type="scientific">Durusdinium trenchii</name>
    <dbReference type="NCBI Taxonomy" id="1381693"/>
    <lineage>
        <taxon>Eukaryota</taxon>
        <taxon>Sar</taxon>
        <taxon>Alveolata</taxon>
        <taxon>Dinophyceae</taxon>
        <taxon>Suessiales</taxon>
        <taxon>Symbiodiniaceae</taxon>
        <taxon>Durusdinium</taxon>
    </lineage>
</organism>
<evidence type="ECO:0000313" key="1">
    <source>
        <dbReference type="EMBL" id="CAK9027710.1"/>
    </source>
</evidence>
<keyword evidence="2" id="KW-1185">Reference proteome</keyword>
<dbReference type="Proteomes" id="UP001642464">
    <property type="component" value="Unassembled WGS sequence"/>
</dbReference>
<feature type="non-terminal residue" evidence="1">
    <location>
        <position position="1"/>
    </location>
</feature>
<accession>A0ABP0KN71</accession>
<reference evidence="1 2" key="1">
    <citation type="submission" date="2024-02" db="EMBL/GenBank/DDBJ databases">
        <authorList>
            <person name="Chen Y."/>
            <person name="Shah S."/>
            <person name="Dougan E. K."/>
            <person name="Thang M."/>
            <person name="Chan C."/>
        </authorList>
    </citation>
    <scope>NUCLEOTIDE SEQUENCE [LARGE SCALE GENOMIC DNA]</scope>
</reference>
<name>A0ABP0KN71_9DINO</name>
<proteinExistence type="predicted"/>
<sequence>VALPVFDAACLDFSPLLQGNLQSGAPLSANSHIAVALPVCEISSIGLTPLVHSFVCLGFSPLVLGSCRSAPILSAVDAVHLGLSSFSQGRAQAEKASLTVGFSNLGPLPFLQSLARSGFSALLFGGARFGSLLPVLDLLMLGSTLLTRG</sequence>
<dbReference type="EMBL" id="CAXAMM010012003">
    <property type="protein sequence ID" value="CAK9027710.1"/>
    <property type="molecule type" value="Genomic_DNA"/>
</dbReference>
<feature type="non-terminal residue" evidence="1">
    <location>
        <position position="149"/>
    </location>
</feature>
<comment type="caution">
    <text evidence="1">The sequence shown here is derived from an EMBL/GenBank/DDBJ whole genome shotgun (WGS) entry which is preliminary data.</text>
</comment>
<gene>
    <name evidence="1" type="ORF">SCF082_LOCUS18048</name>
</gene>
<evidence type="ECO:0000313" key="2">
    <source>
        <dbReference type="Proteomes" id="UP001642464"/>
    </source>
</evidence>